<dbReference type="InterPro" id="IPR027417">
    <property type="entry name" value="P-loop_NTPase"/>
</dbReference>
<keyword evidence="1" id="KW-0969">Cilium</keyword>
<organism evidence="1 2">
    <name type="scientific">Pycnococcus provasolii</name>
    <dbReference type="NCBI Taxonomy" id="41880"/>
    <lineage>
        <taxon>Eukaryota</taxon>
        <taxon>Viridiplantae</taxon>
        <taxon>Chlorophyta</taxon>
        <taxon>Pseudoscourfieldiophyceae</taxon>
        <taxon>Pseudoscourfieldiales</taxon>
        <taxon>Pycnococcaceae</taxon>
        <taxon>Pycnococcus</taxon>
    </lineage>
</organism>
<dbReference type="AlphaFoldDB" id="A0A830H5N1"/>
<sequence length="104" mass="12057">MKLIFEIRDLKFATPATATRAGILYISEERQWQNMTTAWATRYLPEYAKAAKWKDEKVPMDTVIALFDKYCPDTIFELKKSYQHLTPLATMNWVTSLVNILHGG</sequence>
<dbReference type="GO" id="GO:0045505">
    <property type="term" value="F:dynein intermediate chain binding"/>
    <property type="evidence" value="ECO:0007669"/>
    <property type="project" value="InterPro"/>
</dbReference>
<dbReference type="InterPro" id="IPR026983">
    <property type="entry name" value="DHC"/>
</dbReference>
<dbReference type="EMBL" id="BNJQ01000003">
    <property type="protein sequence ID" value="GHP02344.1"/>
    <property type="molecule type" value="Genomic_DNA"/>
</dbReference>
<dbReference type="OrthoDB" id="447173at2759"/>
<evidence type="ECO:0000313" key="2">
    <source>
        <dbReference type="Proteomes" id="UP000660262"/>
    </source>
</evidence>
<keyword evidence="2" id="KW-1185">Reference proteome</keyword>
<proteinExistence type="predicted"/>
<comment type="caution">
    <text evidence="1">The sequence shown here is derived from an EMBL/GenBank/DDBJ whole genome shotgun (WGS) entry which is preliminary data.</text>
</comment>
<evidence type="ECO:0000313" key="1">
    <source>
        <dbReference type="EMBL" id="GHP02344.1"/>
    </source>
</evidence>
<gene>
    <name evidence="1" type="ORF">PPROV_000110100</name>
</gene>
<protein>
    <submittedName>
        <fullName evidence="1">Dynein alpha chain, flagellar outer arm</fullName>
    </submittedName>
</protein>
<dbReference type="PANTHER" id="PTHR45703">
    <property type="entry name" value="DYNEIN HEAVY CHAIN"/>
    <property type="match status" value="1"/>
</dbReference>
<name>A0A830H5N1_9CHLO</name>
<dbReference type="PANTHER" id="PTHR45703:SF8">
    <property type="entry name" value="DYNEINS HEAVY CHAIN"/>
    <property type="match status" value="1"/>
</dbReference>
<keyword evidence="1" id="KW-0966">Cell projection</keyword>
<dbReference type="GO" id="GO:0051959">
    <property type="term" value="F:dynein light intermediate chain binding"/>
    <property type="evidence" value="ECO:0007669"/>
    <property type="project" value="InterPro"/>
</dbReference>
<keyword evidence="1" id="KW-0282">Flagellum</keyword>
<dbReference type="GO" id="GO:0007018">
    <property type="term" value="P:microtubule-based movement"/>
    <property type="evidence" value="ECO:0007669"/>
    <property type="project" value="InterPro"/>
</dbReference>
<dbReference type="Gene3D" id="3.40.50.300">
    <property type="entry name" value="P-loop containing nucleotide triphosphate hydrolases"/>
    <property type="match status" value="1"/>
</dbReference>
<accession>A0A830H5N1</accession>
<dbReference type="Proteomes" id="UP000660262">
    <property type="component" value="Unassembled WGS sequence"/>
</dbReference>
<reference evidence="1" key="1">
    <citation type="submission" date="2020-10" db="EMBL/GenBank/DDBJ databases">
        <title>Unveiling of a novel bifunctional photoreceptor, Dualchrome1, isolated from a cosmopolitan green alga.</title>
        <authorList>
            <person name="Suzuki S."/>
            <person name="Kawachi M."/>
        </authorList>
    </citation>
    <scope>NUCLEOTIDE SEQUENCE</scope>
    <source>
        <strain evidence="1">NIES 2893</strain>
    </source>
</reference>
<dbReference type="GO" id="GO:0030286">
    <property type="term" value="C:dynein complex"/>
    <property type="evidence" value="ECO:0007669"/>
    <property type="project" value="InterPro"/>
</dbReference>